<keyword evidence="4 7" id="KW-1133">Transmembrane helix</keyword>
<evidence type="ECO:0000256" key="3">
    <source>
        <dbReference type="ARBA" id="ARBA00022692"/>
    </source>
</evidence>
<proteinExistence type="inferred from homology"/>
<comment type="similarity">
    <text evidence="6">Belongs to the ABC-4 integral membrane protein family.</text>
</comment>
<evidence type="ECO:0000256" key="2">
    <source>
        <dbReference type="ARBA" id="ARBA00022475"/>
    </source>
</evidence>
<evidence type="ECO:0008006" key="11">
    <source>
        <dbReference type="Google" id="ProtNLM"/>
    </source>
</evidence>
<protein>
    <recommendedName>
        <fullName evidence="11">Multidrug ABC transporter substrate-binding protein</fullName>
    </recommendedName>
</protein>
<gene>
    <name evidence="10" type="ORF">METZ01_LOCUS66874</name>
</gene>
<keyword evidence="3 7" id="KW-0812">Transmembrane</keyword>
<dbReference type="EMBL" id="UINC01004396">
    <property type="protein sequence ID" value="SVA14020.1"/>
    <property type="molecule type" value="Genomic_DNA"/>
</dbReference>
<evidence type="ECO:0000259" key="9">
    <source>
        <dbReference type="Pfam" id="PF12704"/>
    </source>
</evidence>
<keyword evidence="5 7" id="KW-0472">Membrane</keyword>
<feature type="domain" description="ABC3 transporter permease C-terminal" evidence="8">
    <location>
        <begin position="288"/>
        <end position="401"/>
    </location>
</feature>
<evidence type="ECO:0000256" key="7">
    <source>
        <dbReference type="SAM" id="Phobius"/>
    </source>
</evidence>
<feature type="transmembrane region" description="Helical" evidence="7">
    <location>
        <begin position="20"/>
        <end position="41"/>
    </location>
</feature>
<evidence type="ECO:0000256" key="5">
    <source>
        <dbReference type="ARBA" id="ARBA00023136"/>
    </source>
</evidence>
<name>A0A381TD30_9ZZZZ</name>
<evidence type="ECO:0000313" key="10">
    <source>
        <dbReference type="EMBL" id="SVA14020.1"/>
    </source>
</evidence>
<organism evidence="10">
    <name type="scientific">marine metagenome</name>
    <dbReference type="NCBI Taxonomy" id="408172"/>
    <lineage>
        <taxon>unclassified sequences</taxon>
        <taxon>metagenomes</taxon>
        <taxon>ecological metagenomes</taxon>
    </lineage>
</organism>
<feature type="domain" description="MacB-like periplasmic core" evidence="9">
    <location>
        <begin position="19"/>
        <end position="247"/>
    </location>
</feature>
<dbReference type="GO" id="GO:0022857">
    <property type="term" value="F:transmembrane transporter activity"/>
    <property type="evidence" value="ECO:0007669"/>
    <property type="project" value="TreeGrafter"/>
</dbReference>
<accession>A0A381TD30</accession>
<evidence type="ECO:0000256" key="4">
    <source>
        <dbReference type="ARBA" id="ARBA00022989"/>
    </source>
</evidence>
<dbReference type="InterPro" id="IPR050250">
    <property type="entry name" value="Macrolide_Exporter_MacB"/>
</dbReference>
<dbReference type="AlphaFoldDB" id="A0A381TD30"/>
<evidence type="ECO:0000259" key="8">
    <source>
        <dbReference type="Pfam" id="PF02687"/>
    </source>
</evidence>
<dbReference type="InterPro" id="IPR025857">
    <property type="entry name" value="MacB_PCD"/>
</dbReference>
<dbReference type="Pfam" id="PF02687">
    <property type="entry name" value="FtsX"/>
    <property type="match status" value="1"/>
</dbReference>
<sequence>MVDTLLSAFVSLRANILRTVLTTLGIIIGVAAVIAMVGVGAGAEQRIQGVIDNLGSNVLFVSNGSSMSGGVRGGSGSRVSLTEADARAIEEEASSVLIAAPSVRASAQLIRGNSNWFATIYGAGDGYLKAREWQVSSGRTFSPQEERSPTKLAIIGQTVVEQLFPEEDPVGQMMRIKRVPFMIIGTVAAKGETPWGGDQDDVVFIPITTAKTRIVGGDRFRGPHVANITVKAASASLIMEAEREVTEILQRRHRIQPGQADDFRVRNVAQMLDARAQSERIMSILLASVAGISLLVGGIGIMNIMLVSVTERTREIGLRMAVGARRRDILLQFVTEAMAVSLIGGAIGVVIGLAGSMTAARIGDWPIITSPIAALLAIGFAALIGIFFGYYPAYKASRLDPITALRHE</sequence>
<dbReference type="GO" id="GO:0005886">
    <property type="term" value="C:plasma membrane"/>
    <property type="evidence" value="ECO:0007669"/>
    <property type="project" value="UniProtKB-SubCell"/>
</dbReference>
<evidence type="ECO:0000256" key="6">
    <source>
        <dbReference type="ARBA" id="ARBA00038076"/>
    </source>
</evidence>
<feature type="transmembrane region" description="Helical" evidence="7">
    <location>
        <begin position="284"/>
        <end position="309"/>
    </location>
</feature>
<dbReference type="Pfam" id="PF12704">
    <property type="entry name" value="MacB_PCD"/>
    <property type="match status" value="1"/>
</dbReference>
<feature type="transmembrane region" description="Helical" evidence="7">
    <location>
        <begin position="329"/>
        <end position="355"/>
    </location>
</feature>
<dbReference type="PANTHER" id="PTHR30572">
    <property type="entry name" value="MEMBRANE COMPONENT OF TRANSPORTER-RELATED"/>
    <property type="match status" value="1"/>
</dbReference>
<reference evidence="10" key="1">
    <citation type="submission" date="2018-05" db="EMBL/GenBank/DDBJ databases">
        <authorList>
            <person name="Lanie J.A."/>
            <person name="Ng W.-L."/>
            <person name="Kazmierczak K.M."/>
            <person name="Andrzejewski T.M."/>
            <person name="Davidsen T.M."/>
            <person name="Wayne K.J."/>
            <person name="Tettelin H."/>
            <person name="Glass J.I."/>
            <person name="Rusch D."/>
            <person name="Podicherti R."/>
            <person name="Tsui H.-C.T."/>
            <person name="Winkler M.E."/>
        </authorList>
    </citation>
    <scope>NUCLEOTIDE SEQUENCE</scope>
</reference>
<comment type="subcellular location">
    <subcellularLocation>
        <location evidence="1">Cell membrane</location>
        <topology evidence="1">Multi-pass membrane protein</topology>
    </subcellularLocation>
</comment>
<dbReference type="PANTHER" id="PTHR30572:SF4">
    <property type="entry name" value="ABC TRANSPORTER PERMEASE YTRF"/>
    <property type="match status" value="1"/>
</dbReference>
<dbReference type="InterPro" id="IPR003838">
    <property type="entry name" value="ABC3_permease_C"/>
</dbReference>
<evidence type="ECO:0000256" key="1">
    <source>
        <dbReference type="ARBA" id="ARBA00004651"/>
    </source>
</evidence>
<feature type="transmembrane region" description="Helical" evidence="7">
    <location>
        <begin position="367"/>
        <end position="391"/>
    </location>
</feature>
<keyword evidence="2" id="KW-1003">Cell membrane</keyword>